<feature type="non-terminal residue" evidence="2">
    <location>
        <position position="1"/>
    </location>
</feature>
<dbReference type="EMBL" id="CAAALY010002995">
    <property type="protein sequence ID" value="VEL08033.1"/>
    <property type="molecule type" value="Genomic_DNA"/>
</dbReference>
<comment type="caution">
    <text evidence="2">The sequence shown here is derived from an EMBL/GenBank/DDBJ whole genome shotgun (WGS) entry which is preliminary data.</text>
</comment>
<proteinExistence type="predicted"/>
<accession>A0A3S4ZCJ1</accession>
<reference evidence="2" key="1">
    <citation type="submission" date="2018-11" db="EMBL/GenBank/DDBJ databases">
        <authorList>
            <consortium name="Pathogen Informatics"/>
        </authorList>
    </citation>
    <scope>NUCLEOTIDE SEQUENCE</scope>
</reference>
<sequence length="791" mass="89166">MYRLREKCANVWEYVIEKMRMVTIDFYIAMLQSLSEESEIYTTDRRTMDRFLRDMEQLNKEINYHKDELNQAMDHFVSKLITLGRGDREPSDSPVLRESDIVKLSSPMLRISDHQTQLNALIERSERLGRRVIELLQSLEVDRNRIGNELSEMERLHHENQSQLNAMIERLQQWRGTGRRRYSRRTTESSRTRQRMTMEAVRGLFPRDTDSSPLDDDRDEEIEYIFQDIDPVFLVPRSHSTMEVFDIGSGGGGGGVTSSIGVAPSGLYGIDPDVTTHRSRSYSRVETSTLPARIRSIQRLFPRHYQTNSQQQLHSRRRYSYLMEQVFDDAHTDSQLRHHSQPAYSLDSMTRHSASMTPVMPRITTSQASVRTGSAPGTHNVRCQVSVGKLNVQTQIGVAKRNSSSQADLVIESQTMPTLVSERLTVSSLRRPLVQDAITQIGVCTHDTKAQTIEAWPSDLSGRSLSEACPRCKAEPIVHTAYSKGQKMARAMSQPAQAVKVHKKLQVLMIEPAKDAQTQVGLVSRDFTAKVDFPGMGSLPRRSLEDSAMYVPMKTEAVTTKSAEHQSQMVQTLSQRTMVTSSQTRTDLRILSPDNLRDMAVQIVPATATALVDSAVELVIPTTKSKRSVEQMIQVDLRSPELIKGEDRHGKKLQVNIQPVTINRQTQWYQEEVRFNVFSQTKSANIATVTAQVEHKLPQTDMGTSTKASQVEAELLLSAQLIVDDVIQACKSTCDKVTQSASPPRDFASCQTLVIHTEESCCQQVTNLALATIQTDTVTQPAQITWASQTE</sequence>
<protein>
    <submittedName>
        <fullName evidence="2">Uncharacterized protein</fullName>
    </submittedName>
</protein>
<evidence type="ECO:0000313" key="2">
    <source>
        <dbReference type="EMBL" id="VEL08033.1"/>
    </source>
</evidence>
<keyword evidence="1" id="KW-0175">Coiled coil</keyword>
<evidence type="ECO:0000313" key="3">
    <source>
        <dbReference type="Proteomes" id="UP000784294"/>
    </source>
</evidence>
<dbReference type="OrthoDB" id="18740at2759"/>
<gene>
    <name evidence="2" type="ORF">PXEA_LOCUS1473</name>
</gene>
<keyword evidence="3" id="KW-1185">Reference proteome</keyword>
<dbReference type="Proteomes" id="UP000784294">
    <property type="component" value="Unassembled WGS sequence"/>
</dbReference>
<name>A0A3S4ZCJ1_9PLAT</name>
<evidence type="ECO:0000256" key="1">
    <source>
        <dbReference type="SAM" id="Coils"/>
    </source>
</evidence>
<organism evidence="2 3">
    <name type="scientific">Protopolystoma xenopodis</name>
    <dbReference type="NCBI Taxonomy" id="117903"/>
    <lineage>
        <taxon>Eukaryota</taxon>
        <taxon>Metazoa</taxon>
        <taxon>Spiralia</taxon>
        <taxon>Lophotrochozoa</taxon>
        <taxon>Platyhelminthes</taxon>
        <taxon>Monogenea</taxon>
        <taxon>Polyopisthocotylea</taxon>
        <taxon>Polystomatidea</taxon>
        <taxon>Polystomatidae</taxon>
        <taxon>Protopolystoma</taxon>
    </lineage>
</organism>
<feature type="coiled-coil region" evidence="1">
    <location>
        <begin position="48"/>
        <end position="75"/>
    </location>
</feature>
<dbReference type="AlphaFoldDB" id="A0A3S4ZCJ1"/>